<evidence type="ECO:0000256" key="3">
    <source>
        <dbReference type="ARBA" id="ARBA00022825"/>
    </source>
</evidence>
<comment type="similarity">
    <text evidence="4">Belongs to the peptidase S8 family.</text>
</comment>
<dbReference type="GO" id="GO:0006508">
    <property type="term" value="P:proteolysis"/>
    <property type="evidence" value="ECO:0007669"/>
    <property type="project" value="UniProtKB-KW"/>
</dbReference>
<dbReference type="PANTHER" id="PTHR42884">
    <property type="entry name" value="PROPROTEIN CONVERTASE SUBTILISIN/KEXIN-RELATED"/>
    <property type="match status" value="1"/>
</dbReference>
<name>A0ABD2Q7Y6_9PLAT</name>
<gene>
    <name evidence="6" type="primary">KEX2</name>
    <name evidence="6" type="ORF">Ciccas_007036</name>
</gene>
<dbReference type="AlphaFoldDB" id="A0ABD2Q7Y6"/>
<evidence type="ECO:0000313" key="7">
    <source>
        <dbReference type="Proteomes" id="UP001626550"/>
    </source>
</evidence>
<keyword evidence="3" id="KW-0720">Serine protease</keyword>
<evidence type="ECO:0000256" key="2">
    <source>
        <dbReference type="ARBA" id="ARBA00022801"/>
    </source>
</evidence>
<dbReference type="SUPFAM" id="SSF52743">
    <property type="entry name" value="Subtilisin-like"/>
    <property type="match status" value="1"/>
</dbReference>
<dbReference type="EMBL" id="JBJKFK010001024">
    <property type="protein sequence ID" value="KAL3314346.1"/>
    <property type="molecule type" value="Genomic_DNA"/>
</dbReference>
<comment type="caution">
    <text evidence="6">The sequence shown here is derived from an EMBL/GenBank/DDBJ whole genome shotgun (WGS) entry which is preliminary data.</text>
</comment>
<proteinExistence type="inferred from homology"/>
<evidence type="ECO:0000313" key="6">
    <source>
        <dbReference type="EMBL" id="KAL3314346.1"/>
    </source>
</evidence>
<dbReference type="PANTHER" id="PTHR42884:SF14">
    <property type="entry name" value="NEUROENDOCRINE CONVERTASE 1"/>
    <property type="match status" value="1"/>
</dbReference>
<dbReference type="GO" id="GO:0008236">
    <property type="term" value="F:serine-type peptidase activity"/>
    <property type="evidence" value="ECO:0007669"/>
    <property type="project" value="UniProtKB-KW"/>
</dbReference>
<protein>
    <submittedName>
        <fullName evidence="6">Pheromone processing endoprotease</fullName>
    </submittedName>
</protein>
<dbReference type="Proteomes" id="UP001626550">
    <property type="component" value="Unassembled WGS sequence"/>
</dbReference>
<evidence type="ECO:0000256" key="1">
    <source>
        <dbReference type="ARBA" id="ARBA00022670"/>
    </source>
</evidence>
<reference evidence="6 7" key="1">
    <citation type="submission" date="2024-11" db="EMBL/GenBank/DDBJ databases">
        <title>Adaptive evolution of stress response genes in parasites aligns with host niche diversity.</title>
        <authorList>
            <person name="Hahn C."/>
            <person name="Resl P."/>
        </authorList>
    </citation>
    <scope>NUCLEOTIDE SEQUENCE [LARGE SCALE GENOMIC DNA]</scope>
    <source>
        <strain evidence="6">EGGRZ-B1_66</strain>
        <tissue evidence="6">Body</tissue>
    </source>
</reference>
<dbReference type="InterPro" id="IPR023828">
    <property type="entry name" value="Peptidase_S8_Ser-AS"/>
</dbReference>
<feature type="domain" description="Peptidase S8/S53" evidence="5">
    <location>
        <begin position="12"/>
        <end position="156"/>
    </location>
</feature>
<evidence type="ECO:0000256" key="4">
    <source>
        <dbReference type="PROSITE-ProRule" id="PRU01240"/>
    </source>
</evidence>
<dbReference type="Pfam" id="PF00082">
    <property type="entry name" value="Peptidase_S8"/>
    <property type="match status" value="1"/>
</dbReference>
<keyword evidence="1" id="KW-0645">Protease</keyword>
<dbReference type="PROSITE" id="PS51892">
    <property type="entry name" value="SUBTILASE"/>
    <property type="match status" value="1"/>
</dbReference>
<dbReference type="PROSITE" id="PS00138">
    <property type="entry name" value="SUBTILASE_SER"/>
    <property type="match status" value="1"/>
</dbReference>
<comment type="caution">
    <text evidence="4">Lacks conserved residue(s) required for the propagation of feature annotation.</text>
</comment>
<evidence type="ECO:0000259" key="5">
    <source>
        <dbReference type="Pfam" id="PF00082"/>
    </source>
</evidence>
<keyword evidence="7" id="KW-1185">Reference proteome</keyword>
<dbReference type="Gene3D" id="3.40.50.200">
    <property type="entry name" value="Peptidase S8/S53 domain"/>
    <property type="match status" value="1"/>
</dbReference>
<keyword evidence="2" id="KW-0378">Hydrolase</keyword>
<dbReference type="InterPro" id="IPR036852">
    <property type="entry name" value="Peptidase_S8/S53_dom_sf"/>
</dbReference>
<accession>A0ABD2Q7Y6</accession>
<organism evidence="6 7">
    <name type="scientific">Cichlidogyrus casuarinus</name>
    <dbReference type="NCBI Taxonomy" id="1844966"/>
    <lineage>
        <taxon>Eukaryota</taxon>
        <taxon>Metazoa</taxon>
        <taxon>Spiralia</taxon>
        <taxon>Lophotrochozoa</taxon>
        <taxon>Platyhelminthes</taxon>
        <taxon>Monogenea</taxon>
        <taxon>Monopisthocotylea</taxon>
        <taxon>Dactylogyridea</taxon>
        <taxon>Ancyrocephalidae</taxon>
        <taxon>Cichlidogyrus</taxon>
    </lineage>
</organism>
<sequence length="160" mass="16507">MVGVEPVSAITQSESLSWQRQEVSIYTSSWGPPDDGAVLSGPNDLIDAAINSGVSEGRGGRGSLYFFANGNGAHNDDNCGADGYINSPFIFSIQAADESGEVPFYGEICAAVGVTAFVGSALSPTIEEGNECSRRFAGTSAACPTVTGCVALMLQARFVP</sequence>
<dbReference type="InterPro" id="IPR000209">
    <property type="entry name" value="Peptidase_S8/S53_dom"/>
</dbReference>